<accession>A4WS29</accession>
<dbReference type="eggNOG" id="ENOG502ZG5M">
    <property type="taxonomic scope" value="Bacteria"/>
</dbReference>
<evidence type="ECO:0000256" key="1">
    <source>
        <dbReference type="SAM" id="Phobius"/>
    </source>
</evidence>
<dbReference type="KEGG" id="rsq:Rsph17025_1292"/>
<dbReference type="BioCyc" id="RSPH349102:G1G8M-1327-MONOMER"/>
<keyword evidence="1" id="KW-1133">Transmembrane helix</keyword>
<keyword evidence="1" id="KW-0472">Membrane</keyword>
<sequence>MRLPTAPIIAATVTSAALPALPIWQARSFYAQILLIVSVALNAFGIDLFRTLGEIGWGSTPEEVIATGDRAVAAWQQIAPLVFGLWAWIERRAPNFRLVWWGTRVRTNTAPAVIIALLFAGLVPATVPPDAPGAPLMMIRGLA</sequence>
<gene>
    <name evidence="2" type="ordered locus">Rsph17025_1292</name>
    <name evidence="3" type="ordered locus">Rsph17025_2108</name>
</gene>
<feature type="transmembrane region" description="Helical" evidence="1">
    <location>
        <begin position="29"/>
        <end position="49"/>
    </location>
</feature>
<dbReference type="BioCyc" id="RSPH349102:G1G8M-2174-MONOMER"/>
<dbReference type="EMBL" id="CP000661">
    <property type="protein sequence ID" value="ABP70999.1"/>
    <property type="molecule type" value="Genomic_DNA"/>
</dbReference>
<feature type="transmembrane region" description="Helical" evidence="1">
    <location>
        <begin position="70"/>
        <end position="89"/>
    </location>
</feature>
<dbReference type="EMBL" id="CP000661">
    <property type="protein sequence ID" value="ABP70193.1"/>
    <property type="molecule type" value="Genomic_DNA"/>
</dbReference>
<protein>
    <submittedName>
        <fullName evidence="2">Uncharacterized protein</fullName>
    </submittedName>
</protein>
<evidence type="ECO:0000313" key="2">
    <source>
        <dbReference type="EMBL" id="ABP70193.1"/>
    </source>
</evidence>
<keyword evidence="1" id="KW-0812">Transmembrane</keyword>
<reference evidence="2" key="1">
    <citation type="submission" date="2007-04" db="EMBL/GenBank/DDBJ databases">
        <title>Complete sequence of chromosome of Rhodobacter sphaeroides ATCC 17025.</title>
        <authorList>
            <consortium name="US DOE Joint Genome Institute"/>
            <person name="Copeland A."/>
            <person name="Lucas S."/>
            <person name="Lapidus A."/>
            <person name="Barry K."/>
            <person name="Detter J.C."/>
            <person name="Glavina del Rio T."/>
            <person name="Hammon N."/>
            <person name="Israni S."/>
            <person name="Dalin E."/>
            <person name="Tice H."/>
            <person name="Pitluck S."/>
            <person name="Chertkov O."/>
            <person name="Brettin T."/>
            <person name="Bruce D."/>
            <person name="Han C."/>
            <person name="Schmutz J."/>
            <person name="Larimer F."/>
            <person name="Land M."/>
            <person name="Hauser L."/>
            <person name="Kyrpides N."/>
            <person name="Kim E."/>
            <person name="Richardson P."/>
            <person name="Mackenzie C."/>
            <person name="Choudhary M."/>
            <person name="Donohue T.J."/>
            <person name="Kaplan S."/>
        </authorList>
    </citation>
    <scope>NUCLEOTIDE SEQUENCE [LARGE SCALE GENOMIC DNA]</scope>
    <source>
        <strain evidence="2">ATCC 17025</strain>
    </source>
</reference>
<dbReference type="KEGG" id="rsq:Rsph17025_2108"/>
<feature type="transmembrane region" description="Helical" evidence="1">
    <location>
        <begin position="109"/>
        <end position="127"/>
    </location>
</feature>
<dbReference type="HOGENOM" id="CLU_1804715_0_0_5"/>
<organism evidence="2">
    <name type="scientific">Cereibacter sphaeroides (strain ATCC 17025 / ATH 2.4.3)</name>
    <name type="common">Rhodobacter sphaeroides</name>
    <dbReference type="NCBI Taxonomy" id="349102"/>
    <lineage>
        <taxon>Bacteria</taxon>
        <taxon>Pseudomonadati</taxon>
        <taxon>Pseudomonadota</taxon>
        <taxon>Alphaproteobacteria</taxon>
        <taxon>Rhodobacterales</taxon>
        <taxon>Paracoccaceae</taxon>
        <taxon>Cereibacter</taxon>
    </lineage>
</organism>
<dbReference type="STRING" id="349102.Rsph17025_1292"/>
<proteinExistence type="predicted"/>
<dbReference type="AlphaFoldDB" id="A4WS29"/>
<name>A4WS29_CERS5</name>
<evidence type="ECO:0000313" key="3">
    <source>
        <dbReference type="EMBL" id="ABP70999.1"/>
    </source>
</evidence>